<reference evidence="6 7" key="1">
    <citation type="submission" date="2017-06" db="EMBL/GenBank/DDBJ databases">
        <authorList>
            <person name="Kim H.J."/>
            <person name="Triplett B.A."/>
        </authorList>
    </citation>
    <scope>NUCLEOTIDE SEQUENCE [LARGE SCALE GENOMIC DNA]</scope>
    <source>
        <strain evidence="6 7">DSM 13116</strain>
    </source>
</reference>
<feature type="transmembrane region" description="Helical" evidence="5">
    <location>
        <begin position="102"/>
        <end position="121"/>
    </location>
</feature>
<keyword evidence="3 5" id="KW-1133">Transmembrane helix</keyword>
<keyword evidence="6" id="KW-0456">Lyase</keyword>
<accession>A0A239AB68</accession>
<dbReference type="EMBL" id="FZOC01000003">
    <property type="protein sequence ID" value="SNR92113.1"/>
    <property type="molecule type" value="Genomic_DNA"/>
</dbReference>
<evidence type="ECO:0000256" key="1">
    <source>
        <dbReference type="ARBA" id="ARBA00004141"/>
    </source>
</evidence>
<organism evidence="6 7">
    <name type="scientific">Humidesulfovibrio mexicanus</name>
    <dbReference type="NCBI Taxonomy" id="147047"/>
    <lineage>
        <taxon>Bacteria</taxon>
        <taxon>Pseudomonadati</taxon>
        <taxon>Thermodesulfobacteriota</taxon>
        <taxon>Desulfovibrionia</taxon>
        <taxon>Desulfovibrionales</taxon>
        <taxon>Desulfovibrionaceae</taxon>
        <taxon>Humidesulfovibrio</taxon>
    </lineage>
</organism>
<keyword evidence="7" id="KW-1185">Reference proteome</keyword>
<dbReference type="GO" id="GO:0005886">
    <property type="term" value="C:plasma membrane"/>
    <property type="evidence" value="ECO:0007669"/>
    <property type="project" value="TreeGrafter"/>
</dbReference>
<evidence type="ECO:0000313" key="6">
    <source>
        <dbReference type="EMBL" id="SNR92113.1"/>
    </source>
</evidence>
<dbReference type="AlphaFoldDB" id="A0A239AB68"/>
<evidence type="ECO:0000256" key="2">
    <source>
        <dbReference type="ARBA" id="ARBA00022692"/>
    </source>
</evidence>
<proteinExistence type="predicted"/>
<dbReference type="Proteomes" id="UP000198324">
    <property type="component" value="Unassembled WGS sequence"/>
</dbReference>
<feature type="transmembrane region" description="Helical" evidence="5">
    <location>
        <begin position="67"/>
        <end position="90"/>
    </location>
</feature>
<feature type="transmembrane region" description="Helical" evidence="5">
    <location>
        <begin position="174"/>
        <end position="194"/>
    </location>
</feature>
<protein>
    <submittedName>
        <fullName evidence="6">Formate hydrogenlyase subunit 4</fullName>
    </submittedName>
</protein>
<feature type="transmembrane region" description="Helical" evidence="5">
    <location>
        <begin position="226"/>
        <end position="249"/>
    </location>
</feature>
<keyword evidence="2 5" id="KW-0812">Transmembrane</keyword>
<comment type="subcellular location">
    <subcellularLocation>
        <location evidence="1">Membrane</location>
        <topology evidence="1">Multi-pass membrane protein</topology>
    </subcellularLocation>
</comment>
<evidence type="ECO:0000256" key="4">
    <source>
        <dbReference type="ARBA" id="ARBA00023136"/>
    </source>
</evidence>
<feature type="transmembrane region" description="Helical" evidence="5">
    <location>
        <begin position="288"/>
        <end position="307"/>
    </location>
</feature>
<dbReference type="InterPro" id="IPR001694">
    <property type="entry name" value="NADH_UbQ_OxRdtase_su1/FPO"/>
</dbReference>
<evidence type="ECO:0000256" key="5">
    <source>
        <dbReference type="SAM" id="Phobius"/>
    </source>
</evidence>
<dbReference type="PANTHER" id="PTHR43359">
    <property type="entry name" value="FORMATE HYDROGENLYASE SUBUNIT 4"/>
    <property type="match status" value="1"/>
</dbReference>
<evidence type="ECO:0000313" key="7">
    <source>
        <dbReference type="Proteomes" id="UP000198324"/>
    </source>
</evidence>
<dbReference type="GO" id="GO:0016829">
    <property type="term" value="F:lyase activity"/>
    <property type="evidence" value="ECO:0007669"/>
    <property type="project" value="UniProtKB-KW"/>
</dbReference>
<gene>
    <name evidence="6" type="ORF">SAMN04488503_1927</name>
</gene>
<keyword evidence="4 5" id="KW-0472">Membrane</keyword>
<dbReference type="InterPro" id="IPR052561">
    <property type="entry name" value="ComplexI_Subunit1"/>
</dbReference>
<dbReference type="RefSeq" id="WP_089274105.1">
    <property type="nucleotide sequence ID" value="NZ_FZOC01000003.1"/>
</dbReference>
<sequence>MPAQTALHLDALPRMVLGLLLCPLLFGIINRVKAKFAGRTGQPLLQSYFDLAKLLRKGAVISRSTSWAFALGPTLGLACALCALALAPLGGQPGLISFEGDLFLFAGLLSLSRFATAAAALDTGSSFEGMGASREMQFAVPAELAQVLGLAALAQATGAYSLAEMLARIDAARWEAAAPVLALTASALFLVLLAETCRIPVDDPNTHLELTMIHEVMVLDHSGPDFAFILYGQGVKLWTLAAVLTGVLVPVRGEALAAVAAGTGAILALALVVGVVESSMARLRLLMVPRLLVGATALSGLALILLLR</sequence>
<dbReference type="OrthoDB" id="9778499at2"/>
<evidence type="ECO:0000256" key="3">
    <source>
        <dbReference type="ARBA" id="ARBA00022989"/>
    </source>
</evidence>
<feature type="transmembrane region" description="Helical" evidence="5">
    <location>
        <begin position="256"/>
        <end position="276"/>
    </location>
</feature>
<dbReference type="Pfam" id="PF00146">
    <property type="entry name" value="NADHdh"/>
    <property type="match status" value="1"/>
</dbReference>
<name>A0A239AB68_9BACT</name>
<dbReference type="PANTHER" id="PTHR43359:SF1">
    <property type="entry name" value="FORMATE HYDROGENLYASE SUBUNIT 4-RELATED"/>
    <property type="match status" value="1"/>
</dbReference>